<reference evidence="2" key="1">
    <citation type="submission" date="2020-07" db="EMBL/GenBank/DDBJ databases">
        <authorList>
            <person name="Lin J."/>
        </authorList>
    </citation>
    <scope>NUCLEOTIDE SEQUENCE</scope>
</reference>
<evidence type="ECO:0000256" key="1">
    <source>
        <dbReference type="SAM" id="MobiDB-lite"/>
    </source>
</evidence>
<dbReference type="EMBL" id="CAJEUB010000025">
    <property type="protein sequence ID" value="CAD1846894.1"/>
    <property type="molecule type" value="Genomic_DNA"/>
</dbReference>
<proteinExistence type="predicted"/>
<protein>
    <recommendedName>
        <fullName evidence="3">DUF4283 domain-containing protein</fullName>
    </recommendedName>
</protein>
<accession>A0A6V7QUJ1</accession>
<feature type="region of interest" description="Disordered" evidence="1">
    <location>
        <begin position="174"/>
        <end position="215"/>
    </location>
</feature>
<dbReference type="AlphaFoldDB" id="A0A6V7QUJ1"/>
<sequence>MRVYVPYTKEYLRRRELRRNAVLADVIQPANLGTNPQRTIATVMARRFGGYTEDFGVTRYRDRDFAIFLPEWVSAEVLTRREECTPHRVAYRAWIRLINLPFESWTVARVAALVCGFRRFVKADDTTKAMTDLKAFICQITLDNLSDIPQNLSIVVGEEIFSVMVHLERERIAEDGGADPPAPPPQDGSGNGNQQLRGRRENQPGNGNHNLADEEMGELNKVRYERSVNLRPWISAVRRTSPEMGLGLMYSRRPGAPLDECDANTKERVRWVRCLGPKIERTKARAECCSNMVVDQKEASVSKLSVSVSKTIHSQLRTGEMPRATRPKALVVMNSEFFNRGGQPLGFTSLELLKLGTLLMTPMGGHVIFNCSGDPIVKVFGPLGGVKSWAWAWNFNYELDGYSVDCGLGRDGPAIQEVSCGPLVLKAAHNREYADHPDDNAYARVGDCENGWDSDKPAVDKEDFSVRRRLAYS</sequence>
<evidence type="ECO:0000313" key="2">
    <source>
        <dbReference type="EMBL" id="CAD1846894.1"/>
    </source>
</evidence>
<name>A0A6V7QUJ1_ANACO</name>
<organism evidence="2">
    <name type="scientific">Ananas comosus var. bracteatus</name>
    <name type="common">red pineapple</name>
    <dbReference type="NCBI Taxonomy" id="296719"/>
    <lineage>
        <taxon>Eukaryota</taxon>
        <taxon>Viridiplantae</taxon>
        <taxon>Streptophyta</taxon>
        <taxon>Embryophyta</taxon>
        <taxon>Tracheophyta</taxon>
        <taxon>Spermatophyta</taxon>
        <taxon>Magnoliopsida</taxon>
        <taxon>Liliopsida</taxon>
        <taxon>Poales</taxon>
        <taxon>Bromeliaceae</taxon>
        <taxon>Bromelioideae</taxon>
        <taxon>Ananas</taxon>
    </lineage>
</organism>
<gene>
    <name evidence="2" type="ORF">CB5_LOCUS30105</name>
</gene>
<evidence type="ECO:0008006" key="3">
    <source>
        <dbReference type="Google" id="ProtNLM"/>
    </source>
</evidence>